<dbReference type="Proteomes" id="UP000182753">
    <property type="component" value="Unassembled WGS sequence"/>
</dbReference>
<reference evidence="3 4" key="1">
    <citation type="journal article" date="2016" name="Environ. Microbiol.">
        <title>Genomic resolution of a cold subsurface aquifer community provides metabolic insights for novel microbes adapted to high CO concentrations.</title>
        <authorList>
            <person name="Probst A.J."/>
            <person name="Castelle C.J."/>
            <person name="Singh A."/>
            <person name="Brown C.T."/>
            <person name="Anantharaman K."/>
            <person name="Sharon I."/>
            <person name="Hug L.A."/>
            <person name="Burstein D."/>
            <person name="Emerson J.B."/>
            <person name="Thomas B.C."/>
            <person name="Banfield J.F."/>
        </authorList>
    </citation>
    <scope>NUCLEOTIDE SEQUENCE [LARGE SCALE GENOMIC DNA]</scope>
    <source>
        <strain evidence="3">CG1_02_42_45</strain>
    </source>
</reference>
<evidence type="ECO:0000256" key="2">
    <source>
        <dbReference type="SAM" id="Phobius"/>
    </source>
</evidence>
<keyword evidence="2" id="KW-0472">Membrane</keyword>
<keyword evidence="2" id="KW-1133">Transmembrane helix</keyword>
<gene>
    <name evidence="3" type="ORF">AUJ40_00325</name>
</gene>
<organism evidence="3 4">
    <name type="scientific">Candidatus Berkelbacteria bacterium CG1_02_42_45</name>
    <dbReference type="NCBI Taxonomy" id="1805036"/>
    <lineage>
        <taxon>Bacteria</taxon>
        <taxon>Candidatus Berkelbacteria</taxon>
    </lineage>
</organism>
<accession>A0A1J4RT26</accession>
<dbReference type="SUPFAM" id="SSF55486">
    <property type="entry name" value="Metalloproteases ('zincins'), catalytic domain"/>
    <property type="match status" value="1"/>
</dbReference>
<feature type="region of interest" description="Disordered" evidence="1">
    <location>
        <begin position="1"/>
        <end position="22"/>
    </location>
</feature>
<dbReference type="AlphaFoldDB" id="A0A1J4RT26"/>
<keyword evidence="2" id="KW-0812">Transmembrane</keyword>
<comment type="caution">
    <text evidence="3">The sequence shown here is derived from an EMBL/GenBank/DDBJ whole genome shotgun (WGS) entry which is preliminary data.</text>
</comment>
<protein>
    <submittedName>
        <fullName evidence="3">Uncharacterized protein</fullName>
    </submittedName>
</protein>
<evidence type="ECO:0000313" key="4">
    <source>
        <dbReference type="Proteomes" id="UP000182753"/>
    </source>
</evidence>
<proteinExistence type="predicted"/>
<sequence length="294" mass="32514">MTKEKEKQIKPTATPTVSTPEIKPKKRRGCLIAAIIVGAVLIFLFVASWFLPFISVLWGGSGSDVPTLPTDSSKDTTTDTGKNQTTTTPKKSTSSSSSQSAYSKDDYLNYFIQVATREGSDTLGRFTKSPVYLKVEGNIPAGSDEMLNDVISDFNGLSNPVKIERNQSGSDIQLFYVPRSELDNYRNPPTVPNDAFEVEVPNADCSYKYAKVYIGYDVMDADTLQYIIRHELTHAIGFKGHINPSTVNSIMANRIKTNDYPELDQVMIQMLYNMGAPLCSNSDGIRSFFAGWNP</sequence>
<dbReference type="EMBL" id="MNUJ01000006">
    <property type="protein sequence ID" value="OIN90192.1"/>
    <property type="molecule type" value="Genomic_DNA"/>
</dbReference>
<evidence type="ECO:0000256" key="1">
    <source>
        <dbReference type="SAM" id="MobiDB-lite"/>
    </source>
</evidence>
<evidence type="ECO:0000313" key="3">
    <source>
        <dbReference type="EMBL" id="OIN90192.1"/>
    </source>
</evidence>
<feature type="transmembrane region" description="Helical" evidence="2">
    <location>
        <begin position="30"/>
        <end position="51"/>
    </location>
</feature>
<feature type="region of interest" description="Disordered" evidence="1">
    <location>
        <begin position="66"/>
        <end position="101"/>
    </location>
</feature>
<feature type="compositionally biased region" description="Low complexity" evidence="1">
    <location>
        <begin position="78"/>
        <end position="100"/>
    </location>
</feature>
<name>A0A1J4RT26_9BACT</name>